<keyword evidence="3" id="KW-1185">Reference proteome</keyword>
<dbReference type="EMBL" id="JAENIL010000035">
    <property type="protein sequence ID" value="MBK1878757.1"/>
    <property type="molecule type" value="Genomic_DNA"/>
</dbReference>
<evidence type="ECO:0000259" key="1">
    <source>
        <dbReference type="PROSITE" id="PS51819"/>
    </source>
</evidence>
<reference evidence="2" key="1">
    <citation type="submission" date="2021-01" db="EMBL/GenBank/DDBJ databases">
        <title>Modified the classification status of verrucomicrobia.</title>
        <authorList>
            <person name="Feng X."/>
        </authorList>
    </citation>
    <scope>NUCLEOTIDE SEQUENCE</scope>
    <source>
        <strain evidence="2">KCTC 13126</strain>
    </source>
</reference>
<dbReference type="InterPro" id="IPR004360">
    <property type="entry name" value="Glyas_Fos-R_dOase_dom"/>
</dbReference>
<feature type="domain" description="VOC" evidence="1">
    <location>
        <begin position="4"/>
        <end position="117"/>
    </location>
</feature>
<dbReference type="RefSeq" id="WP_200356971.1">
    <property type="nucleotide sequence ID" value="NZ_JAENIL010000035.1"/>
</dbReference>
<proteinExistence type="predicted"/>
<dbReference type="Gene3D" id="3.10.180.10">
    <property type="entry name" value="2,3-Dihydroxybiphenyl 1,2-Dioxygenase, domain 1"/>
    <property type="match status" value="1"/>
</dbReference>
<name>A0A934S2Q9_9BACT</name>
<dbReference type="Pfam" id="PF00903">
    <property type="entry name" value="Glyoxalase"/>
    <property type="match status" value="1"/>
</dbReference>
<sequence length="130" mass="14421">MNANSASPVFQVSDLDKSIVFYTEVLGFEKEFAYGEPPFYAGVRMGKVLLHLCSGAENAGRTGMGSLYAFCDEVDNYYEAICAKGADITTKLATWPYQMRDFQVRDIDGNLLTFGCPIDEDTDTVKESKQ</sequence>
<dbReference type="InterPro" id="IPR029068">
    <property type="entry name" value="Glyas_Bleomycin-R_OHBP_Dase"/>
</dbReference>
<comment type="caution">
    <text evidence="2">The sequence shown here is derived from an EMBL/GenBank/DDBJ whole genome shotgun (WGS) entry which is preliminary data.</text>
</comment>
<gene>
    <name evidence="2" type="ORF">JIN87_17885</name>
</gene>
<dbReference type="Proteomes" id="UP000617628">
    <property type="component" value="Unassembled WGS sequence"/>
</dbReference>
<dbReference type="PROSITE" id="PS51819">
    <property type="entry name" value="VOC"/>
    <property type="match status" value="1"/>
</dbReference>
<dbReference type="SUPFAM" id="SSF54593">
    <property type="entry name" value="Glyoxalase/Bleomycin resistance protein/Dihydroxybiphenyl dioxygenase"/>
    <property type="match status" value="1"/>
</dbReference>
<accession>A0A934S2Q9</accession>
<dbReference type="InterPro" id="IPR037523">
    <property type="entry name" value="VOC_core"/>
</dbReference>
<protein>
    <submittedName>
        <fullName evidence="2">VOC family protein</fullName>
    </submittedName>
</protein>
<evidence type="ECO:0000313" key="3">
    <source>
        <dbReference type="Proteomes" id="UP000617628"/>
    </source>
</evidence>
<dbReference type="AlphaFoldDB" id="A0A934S2Q9"/>
<organism evidence="2 3">
    <name type="scientific">Pelagicoccus mobilis</name>
    <dbReference type="NCBI Taxonomy" id="415221"/>
    <lineage>
        <taxon>Bacteria</taxon>
        <taxon>Pseudomonadati</taxon>
        <taxon>Verrucomicrobiota</taxon>
        <taxon>Opitutia</taxon>
        <taxon>Puniceicoccales</taxon>
        <taxon>Pelagicoccaceae</taxon>
        <taxon>Pelagicoccus</taxon>
    </lineage>
</organism>
<evidence type="ECO:0000313" key="2">
    <source>
        <dbReference type="EMBL" id="MBK1878757.1"/>
    </source>
</evidence>